<accession>V5BX29</accession>
<dbReference type="EMBL" id="AYLO01000056">
    <property type="protein sequence ID" value="ESS72419.1"/>
    <property type="molecule type" value="Genomic_DNA"/>
</dbReference>
<evidence type="ECO:0008006" key="3">
    <source>
        <dbReference type="Google" id="ProtNLM"/>
    </source>
</evidence>
<dbReference type="OrthoDB" id="5562365at2"/>
<sequence>MKSKAIRIICLLALTVSLTGCAYWWRAFQTYQQMSEFDKYFNVVVGDDFTLQFKEPVMQSEDFVALGRLRPSEEKPTKGGKHWRYWFRKVDGYKKIVQPEIKFYSDMNFNQKDKLVAWSFSSVFLEIAPPKFLEVSLRTIGGAEIDKANMSLHGNPEMVKKIADDLPKKMTVIAKLGQPFEVKKEKGQEIYIYRFLLDTKTIDEGYEQNALNEVKLTFNNKTQELTKMAGNFAGLKVSINYKEFQAKSVDKS</sequence>
<evidence type="ECO:0000313" key="2">
    <source>
        <dbReference type="Proteomes" id="UP000017842"/>
    </source>
</evidence>
<dbReference type="PATRIC" id="fig|1116472.3.peg.1819"/>
<dbReference type="Proteomes" id="UP000017842">
    <property type="component" value="Unassembled WGS sequence"/>
</dbReference>
<evidence type="ECO:0000313" key="1">
    <source>
        <dbReference type="EMBL" id="ESS72419.1"/>
    </source>
</evidence>
<dbReference type="RefSeq" id="WP_023494585.1">
    <property type="nucleotide sequence ID" value="NZ_AYLO01000056.1"/>
</dbReference>
<organism evidence="1 2">
    <name type="scientific">Methyloglobulus morosus KoM1</name>
    <dbReference type="NCBI Taxonomy" id="1116472"/>
    <lineage>
        <taxon>Bacteria</taxon>
        <taxon>Pseudomonadati</taxon>
        <taxon>Pseudomonadota</taxon>
        <taxon>Gammaproteobacteria</taxon>
        <taxon>Methylococcales</taxon>
        <taxon>Methylococcaceae</taxon>
        <taxon>Methyloglobulus</taxon>
    </lineage>
</organism>
<gene>
    <name evidence="1" type="ORF">MGMO_58c00260</name>
</gene>
<dbReference type="PROSITE" id="PS51257">
    <property type="entry name" value="PROKAR_LIPOPROTEIN"/>
    <property type="match status" value="1"/>
</dbReference>
<name>V5BX29_9GAMM</name>
<protein>
    <recommendedName>
        <fullName evidence="3">Lipoprotein</fullName>
    </recommendedName>
</protein>
<dbReference type="STRING" id="1116472.MGMO_58c00260"/>
<proteinExistence type="predicted"/>
<reference evidence="1 2" key="1">
    <citation type="journal article" date="2013" name="Genome Announc.">
        <title>Draft Genome Sequence of the Methanotrophic Gammaproteobacterium Methyloglobulus morosus DSM 22980 Strain KoM1.</title>
        <authorList>
            <person name="Poehlein A."/>
            <person name="Deutzmann J.S."/>
            <person name="Daniel R."/>
            <person name="Simeonova D.D."/>
        </authorList>
    </citation>
    <scope>NUCLEOTIDE SEQUENCE [LARGE SCALE GENOMIC DNA]</scope>
    <source>
        <strain evidence="1 2">KoM1</strain>
    </source>
</reference>
<keyword evidence="2" id="KW-1185">Reference proteome</keyword>
<dbReference type="eggNOG" id="ENOG502ZNUR">
    <property type="taxonomic scope" value="Bacteria"/>
</dbReference>
<dbReference type="AlphaFoldDB" id="V5BX29"/>
<comment type="caution">
    <text evidence="1">The sequence shown here is derived from an EMBL/GenBank/DDBJ whole genome shotgun (WGS) entry which is preliminary data.</text>
</comment>